<keyword evidence="6" id="KW-0175">Coiled coil</keyword>
<name>A0A238FAS2_9BASI</name>
<accession>A0A238FAS2</accession>
<dbReference type="Proteomes" id="UP000198372">
    <property type="component" value="Unassembled WGS sequence"/>
</dbReference>
<dbReference type="InterPro" id="IPR026590">
    <property type="entry name" value="Ssirtuin_cat_dom"/>
</dbReference>
<evidence type="ECO:0000256" key="5">
    <source>
        <dbReference type="PROSITE-ProRule" id="PRU00236"/>
    </source>
</evidence>
<evidence type="ECO:0000256" key="3">
    <source>
        <dbReference type="ARBA" id="ARBA00022679"/>
    </source>
</evidence>
<organism evidence="9 10">
    <name type="scientific">Microbotryum intermedium</name>
    <dbReference type="NCBI Taxonomy" id="269621"/>
    <lineage>
        <taxon>Eukaryota</taxon>
        <taxon>Fungi</taxon>
        <taxon>Dikarya</taxon>
        <taxon>Basidiomycota</taxon>
        <taxon>Pucciniomycotina</taxon>
        <taxon>Microbotryomycetes</taxon>
        <taxon>Microbotryales</taxon>
        <taxon>Microbotryaceae</taxon>
        <taxon>Microbotryum</taxon>
    </lineage>
</organism>
<sequence>MCSATPLSIMSFGASVGADRTSQGLALPPFASRIVEPVNDDPASLSMQHIARTVLKAKRVVVVCGAGISCASGIPDFRSSEGLFESLKRQYPEARLNTGKDLFDASLFSSEQNASIFYTMIAELKTMADVAQPTAFHSFLKALDDEGKLMRVYTQNIDGLEQKAGLSYGLGDKSLPLPPRRATARSLGKTSSSASFPSSLNPHPSKQSSPSAAYPSPAASPPVDEMPALPTHSEIPRCIPLHGHLGTMSCAHCSTTVPINSFMPALAQGTAPTCPSCESIDLARTVAGDRSRGVGRLRPDVVLYGEEHRDGERVGEITRRDLMGARPDLLLVVGTTLKVPGTKRLVRELSKVTKPPVYNTEDDEELEIPVASGSSTASNSSGTTSSKTKRPRPAPVHVVYLNYEFPKPSTEWKDVFDVWLRGDIQAFVQAVHDEKDEGIRREMVRQKEKELRELKALERARARAEQEAAMATAEAADIKEKMVSDKDKAKFVPVQTSKTERKPKARPEAGLKATKAKSSPEPMAVPVPPKKARTSGSITKPRTTKATKPMTPLPTPPPSQAAAAPTTRRKAPTARVAKQNVPVESTLSPLKTRAGTVRNTAPINKLPFAVTKGSYTQVTLGPSSKPTRSSTRF</sequence>
<dbReference type="GO" id="GO:0031934">
    <property type="term" value="C:mating-type region heterochromatin"/>
    <property type="evidence" value="ECO:0007669"/>
    <property type="project" value="TreeGrafter"/>
</dbReference>
<feature type="region of interest" description="Disordered" evidence="7">
    <location>
        <begin position="171"/>
        <end position="231"/>
    </location>
</feature>
<feature type="region of interest" description="Disordered" evidence="7">
    <location>
        <begin position="493"/>
        <end position="598"/>
    </location>
</feature>
<feature type="domain" description="Deacetylase sirtuin-type" evidence="8">
    <location>
        <begin position="40"/>
        <end position="442"/>
    </location>
</feature>
<dbReference type="InterPro" id="IPR003000">
    <property type="entry name" value="Sirtuin"/>
</dbReference>
<protein>
    <submittedName>
        <fullName evidence="9">BQ2448_2133 protein</fullName>
    </submittedName>
</protein>
<dbReference type="Gene3D" id="3.30.1600.10">
    <property type="entry name" value="SIR2/SIRT2 'Small Domain"/>
    <property type="match status" value="1"/>
</dbReference>
<dbReference type="OrthoDB" id="2919105at2759"/>
<comment type="caution">
    <text evidence="5">Lacks conserved residue(s) required for the propagation of feature annotation.</text>
</comment>
<feature type="region of interest" description="Disordered" evidence="7">
    <location>
        <begin position="356"/>
        <end position="392"/>
    </location>
</feature>
<dbReference type="InterPro" id="IPR029035">
    <property type="entry name" value="DHS-like_NAD/FAD-binding_dom"/>
</dbReference>
<reference evidence="10" key="1">
    <citation type="submission" date="2016-09" db="EMBL/GenBank/DDBJ databases">
        <authorList>
            <person name="Jeantristanb JTB J.-T."/>
            <person name="Ricardo R."/>
        </authorList>
    </citation>
    <scope>NUCLEOTIDE SEQUENCE [LARGE SCALE GENOMIC DNA]</scope>
</reference>
<dbReference type="PROSITE" id="PS50305">
    <property type="entry name" value="SIRTUIN"/>
    <property type="match status" value="1"/>
</dbReference>
<gene>
    <name evidence="9" type="ORF">BQ2448_2133</name>
</gene>
<evidence type="ECO:0000256" key="1">
    <source>
        <dbReference type="ARBA" id="ARBA00004173"/>
    </source>
</evidence>
<feature type="compositionally biased region" description="Basic and acidic residues" evidence="7">
    <location>
        <begin position="498"/>
        <end position="509"/>
    </location>
</feature>
<dbReference type="GO" id="GO:0005739">
    <property type="term" value="C:mitochondrion"/>
    <property type="evidence" value="ECO:0007669"/>
    <property type="project" value="UniProtKB-SubCell"/>
</dbReference>
<keyword evidence="10" id="KW-1185">Reference proteome</keyword>
<proteinExistence type="inferred from homology"/>
<keyword evidence="3" id="KW-0808">Transferase</keyword>
<keyword evidence="4" id="KW-0520">NAD</keyword>
<feature type="compositionally biased region" description="Low complexity" evidence="7">
    <location>
        <begin position="191"/>
        <end position="217"/>
    </location>
</feature>
<dbReference type="GO" id="GO:0017136">
    <property type="term" value="F:histone deacetylase activity, NAD-dependent"/>
    <property type="evidence" value="ECO:0007669"/>
    <property type="project" value="TreeGrafter"/>
</dbReference>
<evidence type="ECO:0000313" key="10">
    <source>
        <dbReference type="Proteomes" id="UP000198372"/>
    </source>
</evidence>
<dbReference type="STRING" id="269621.A0A238FAS2"/>
<dbReference type="PANTHER" id="PTHR11085">
    <property type="entry name" value="NAD-DEPENDENT PROTEIN DEACYLASE SIRTUIN-5, MITOCHONDRIAL-RELATED"/>
    <property type="match status" value="1"/>
</dbReference>
<feature type="compositionally biased region" description="Low complexity" evidence="7">
    <location>
        <begin position="371"/>
        <end position="386"/>
    </location>
</feature>
<evidence type="ECO:0000256" key="6">
    <source>
        <dbReference type="SAM" id="Coils"/>
    </source>
</evidence>
<dbReference type="InterPro" id="IPR026591">
    <property type="entry name" value="Sirtuin_cat_small_dom_sf"/>
</dbReference>
<dbReference type="Pfam" id="PF02146">
    <property type="entry name" value="SIR2"/>
    <property type="match status" value="2"/>
</dbReference>
<dbReference type="EMBL" id="FMSP01000004">
    <property type="protein sequence ID" value="SCV69113.1"/>
    <property type="molecule type" value="Genomic_DNA"/>
</dbReference>
<dbReference type="Gene3D" id="3.40.50.1220">
    <property type="entry name" value="TPP-binding domain"/>
    <property type="match status" value="2"/>
</dbReference>
<dbReference type="InterPro" id="IPR050134">
    <property type="entry name" value="NAD-dep_sirtuin_deacylases"/>
</dbReference>
<dbReference type="PANTHER" id="PTHR11085:SF15">
    <property type="entry name" value="NAD-DEPENDENT HISTONE DEACETYLASE HST4"/>
    <property type="match status" value="1"/>
</dbReference>
<dbReference type="AlphaFoldDB" id="A0A238FAS2"/>
<feature type="coiled-coil region" evidence="6">
    <location>
        <begin position="440"/>
        <end position="481"/>
    </location>
</feature>
<comment type="subcellular location">
    <subcellularLocation>
        <location evidence="1">Mitochondrion</location>
    </subcellularLocation>
</comment>
<evidence type="ECO:0000256" key="7">
    <source>
        <dbReference type="SAM" id="MobiDB-lite"/>
    </source>
</evidence>
<dbReference type="GO" id="GO:0005634">
    <property type="term" value="C:nucleus"/>
    <property type="evidence" value="ECO:0007669"/>
    <property type="project" value="TreeGrafter"/>
</dbReference>
<dbReference type="GO" id="GO:0070403">
    <property type="term" value="F:NAD+ binding"/>
    <property type="evidence" value="ECO:0007669"/>
    <property type="project" value="InterPro"/>
</dbReference>
<evidence type="ECO:0000259" key="8">
    <source>
        <dbReference type="PROSITE" id="PS50305"/>
    </source>
</evidence>
<dbReference type="GO" id="GO:0006282">
    <property type="term" value="P:regulation of DNA repair"/>
    <property type="evidence" value="ECO:0007669"/>
    <property type="project" value="TreeGrafter"/>
</dbReference>
<comment type="similarity">
    <text evidence="2">Belongs to the sirtuin family. Class I subfamily.</text>
</comment>
<dbReference type="GO" id="GO:0000122">
    <property type="term" value="P:negative regulation of transcription by RNA polymerase II"/>
    <property type="evidence" value="ECO:0007669"/>
    <property type="project" value="TreeGrafter"/>
</dbReference>
<evidence type="ECO:0000256" key="2">
    <source>
        <dbReference type="ARBA" id="ARBA00006924"/>
    </source>
</evidence>
<dbReference type="GO" id="GO:1990414">
    <property type="term" value="P:replication-born double-strand break repair via sister chromatid exchange"/>
    <property type="evidence" value="ECO:0007669"/>
    <property type="project" value="TreeGrafter"/>
</dbReference>
<dbReference type="SUPFAM" id="SSF52467">
    <property type="entry name" value="DHS-like NAD/FAD-binding domain"/>
    <property type="match status" value="1"/>
</dbReference>
<evidence type="ECO:0000256" key="4">
    <source>
        <dbReference type="ARBA" id="ARBA00023027"/>
    </source>
</evidence>
<dbReference type="GO" id="GO:0031508">
    <property type="term" value="P:pericentric heterochromatin formation"/>
    <property type="evidence" value="ECO:0007669"/>
    <property type="project" value="TreeGrafter"/>
</dbReference>
<evidence type="ECO:0000313" key="9">
    <source>
        <dbReference type="EMBL" id="SCV69113.1"/>
    </source>
</evidence>